<evidence type="ECO:0000256" key="1">
    <source>
        <dbReference type="ARBA" id="ARBA00008324"/>
    </source>
</evidence>
<dbReference type="PANTHER" id="PTHR21660:SF1">
    <property type="entry name" value="ACYL-COENZYME A THIOESTERASE 13"/>
    <property type="match status" value="1"/>
</dbReference>
<comment type="similarity">
    <text evidence="1">Belongs to the thioesterase PaaI family.</text>
</comment>
<dbReference type="InterPro" id="IPR039298">
    <property type="entry name" value="ACOT13"/>
</dbReference>
<keyword evidence="5" id="KW-1185">Reference proteome</keyword>
<name>A0A8H6S433_9AGAR</name>
<keyword evidence="2" id="KW-0378">Hydrolase</keyword>
<gene>
    <name evidence="4" type="ORF">MIND_01179400</name>
</gene>
<dbReference type="CDD" id="cd03440">
    <property type="entry name" value="hot_dog"/>
    <property type="match status" value="1"/>
</dbReference>
<organism evidence="4 5">
    <name type="scientific">Mycena indigotica</name>
    <dbReference type="NCBI Taxonomy" id="2126181"/>
    <lineage>
        <taxon>Eukaryota</taxon>
        <taxon>Fungi</taxon>
        <taxon>Dikarya</taxon>
        <taxon>Basidiomycota</taxon>
        <taxon>Agaricomycotina</taxon>
        <taxon>Agaricomycetes</taxon>
        <taxon>Agaricomycetidae</taxon>
        <taxon>Agaricales</taxon>
        <taxon>Marasmiineae</taxon>
        <taxon>Mycenaceae</taxon>
        <taxon>Mycena</taxon>
    </lineage>
</organism>
<comment type="caution">
    <text evidence="4">The sequence shown here is derived from an EMBL/GenBank/DDBJ whole genome shotgun (WGS) entry which is preliminary data.</text>
</comment>
<dbReference type="RefSeq" id="XP_037215233.1">
    <property type="nucleotide sequence ID" value="XM_037368307.1"/>
</dbReference>
<dbReference type="EMBL" id="JACAZF010000011">
    <property type="protein sequence ID" value="KAF7292805.1"/>
    <property type="molecule type" value="Genomic_DNA"/>
</dbReference>
<dbReference type="GO" id="GO:0047617">
    <property type="term" value="F:fatty acyl-CoA hydrolase activity"/>
    <property type="evidence" value="ECO:0007669"/>
    <property type="project" value="InterPro"/>
</dbReference>
<dbReference type="GeneID" id="59350823"/>
<evidence type="ECO:0000313" key="5">
    <source>
        <dbReference type="Proteomes" id="UP000636479"/>
    </source>
</evidence>
<feature type="domain" description="Thioesterase" evidence="3">
    <location>
        <begin position="93"/>
        <end position="172"/>
    </location>
</feature>
<dbReference type="SUPFAM" id="SSF54637">
    <property type="entry name" value="Thioesterase/thiol ester dehydrase-isomerase"/>
    <property type="match status" value="1"/>
</dbReference>
<dbReference type="OrthoDB" id="2831072at2759"/>
<evidence type="ECO:0000313" key="4">
    <source>
        <dbReference type="EMBL" id="KAF7292805.1"/>
    </source>
</evidence>
<evidence type="ECO:0000256" key="2">
    <source>
        <dbReference type="ARBA" id="ARBA00022801"/>
    </source>
</evidence>
<evidence type="ECO:0000259" key="3">
    <source>
        <dbReference type="Pfam" id="PF03061"/>
    </source>
</evidence>
<protein>
    <submittedName>
        <fullName evidence="4">4HBT domain-containing protein</fullName>
    </submittedName>
</protein>
<dbReference type="InterPro" id="IPR006683">
    <property type="entry name" value="Thioestr_dom"/>
</dbReference>
<accession>A0A8H6S433</accession>
<dbReference type="Pfam" id="PF03061">
    <property type="entry name" value="4HBT"/>
    <property type="match status" value="1"/>
</dbReference>
<sequence length="190" mass="20494">MASISAARLEKMFRMLPNVDASSIKGNLSAEENQINANIFAFYVSGKGGPTPIQNPFGRSVGEHLQITELTVTEEGASGRLEIEVTEDMCNVFGTMHGACGAYIIDHATIGTMVLYGRAAGFDGRGVSTSMNIHWHNPANLGDILAVFTESVHIDNRARTVRCEIRDKETRKLIITGTHSFLNAGAAAKL</sequence>
<dbReference type="Proteomes" id="UP000636479">
    <property type="component" value="Unassembled WGS sequence"/>
</dbReference>
<proteinExistence type="inferred from homology"/>
<reference evidence="4" key="1">
    <citation type="submission" date="2020-05" db="EMBL/GenBank/DDBJ databases">
        <title>Mycena genomes resolve the evolution of fungal bioluminescence.</title>
        <authorList>
            <person name="Tsai I.J."/>
        </authorList>
    </citation>
    <scope>NUCLEOTIDE SEQUENCE</scope>
    <source>
        <strain evidence="4">171206Taipei</strain>
    </source>
</reference>
<dbReference type="InterPro" id="IPR029069">
    <property type="entry name" value="HotDog_dom_sf"/>
</dbReference>
<dbReference type="Gene3D" id="3.10.129.10">
    <property type="entry name" value="Hotdog Thioesterase"/>
    <property type="match status" value="1"/>
</dbReference>
<dbReference type="PANTHER" id="PTHR21660">
    <property type="entry name" value="THIOESTERASE SUPERFAMILY MEMBER-RELATED"/>
    <property type="match status" value="1"/>
</dbReference>
<dbReference type="AlphaFoldDB" id="A0A8H6S433"/>